<dbReference type="EMBL" id="OCYT01000058">
    <property type="protein sequence ID" value="SON77916.1"/>
    <property type="molecule type" value="Genomic_DNA"/>
</dbReference>
<evidence type="ECO:0000313" key="2">
    <source>
        <dbReference type="EMBL" id="SON77916.1"/>
    </source>
</evidence>
<evidence type="ECO:0008006" key="6">
    <source>
        <dbReference type="Google" id="ProtNLM"/>
    </source>
</evidence>
<accession>A0AB38DXY2</accession>
<dbReference type="Proteomes" id="UP000234166">
    <property type="component" value="Unassembled WGS sequence"/>
</dbReference>
<evidence type="ECO:0000313" key="5">
    <source>
        <dbReference type="Proteomes" id="UP000234181"/>
    </source>
</evidence>
<dbReference type="Proteomes" id="UP000234181">
    <property type="component" value="Unassembled WGS sequence"/>
</dbReference>
<reference evidence="4 5" key="1">
    <citation type="submission" date="2017-10" db="EMBL/GenBank/DDBJ databases">
        <authorList>
            <person name="Regsiter A."/>
            <person name="William W."/>
        </authorList>
    </citation>
    <scope>NUCLEOTIDE SEQUENCE [LARGE SCALE GENOMIC DNA]</scope>
    <source>
        <strain evidence="2 5">CFBP6984</strain>
        <strain evidence="3 4">CFBP7430</strain>
    </source>
</reference>
<feature type="transmembrane region" description="Helical" evidence="1">
    <location>
        <begin position="104"/>
        <end position="127"/>
    </location>
</feature>
<comment type="caution">
    <text evidence="3">The sequence shown here is derived from an EMBL/GenBank/DDBJ whole genome shotgun (WGS) entry which is preliminary data.</text>
</comment>
<dbReference type="RefSeq" id="WP_145999022.1">
    <property type="nucleotide sequence ID" value="NZ_CP110303.1"/>
</dbReference>
<keyword evidence="5" id="KW-1185">Reference proteome</keyword>
<name>A0AB38DXY2_XANCH</name>
<evidence type="ECO:0000313" key="4">
    <source>
        <dbReference type="Proteomes" id="UP000234166"/>
    </source>
</evidence>
<dbReference type="AlphaFoldDB" id="A0AB38DXY2"/>
<proteinExistence type="predicted"/>
<feature type="transmembrane region" description="Helical" evidence="1">
    <location>
        <begin position="62"/>
        <end position="84"/>
    </location>
</feature>
<evidence type="ECO:0000256" key="1">
    <source>
        <dbReference type="SAM" id="Phobius"/>
    </source>
</evidence>
<feature type="transmembrane region" description="Helical" evidence="1">
    <location>
        <begin position="36"/>
        <end position="53"/>
    </location>
</feature>
<keyword evidence="1" id="KW-0472">Membrane</keyword>
<gene>
    <name evidence="2" type="ORF">XAP6984_1500001</name>
    <name evidence="3" type="ORF">XAP7430_1460001</name>
</gene>
<keyword evidence="1" id="KW-1133">Transmembrane helix</keyword>
<sequence>MIFIPICYGFLTYWLTHSWQSTQFANENFGYHYRDLPILFLSTAPWVIAYFPLRSKMPKPSLLFRALLGAASCLLILNIAYHAYYITKSPATTFELRLIDRLDFWLRLLAGFAKPLVLVACISYPIFAVIRILKDGLINAARGCVDPHR</sequence>
<evidence type="ECO:0000313" key="3">
    <source>
        <dbReference type="EMBL" id="SON83561.1"/>
    </source>
</evidence>
<organism evidence="3 4">
    <name type="scientific">Xanthomonas campestris pv. phaseoli</name>
    <dbReference type="NCBI Taxonomy" id="317013"/>
    <lineage>
        <taxon>Bacteria</taxon>
        <taxon>Pseudomonadati</taxon>
        <taxon>Pseudomonadota</taxon>
        <taxon>Gammaproteobacteria</taxon>
        <taxon>Lysobacterales</taxon>
        <taxon>Lysobacteraceae</taxon>
        <taxon>Xanthomonas</taxon>
    </lineage>
</organism>
<protein>
    <recommendedName>
        <fullName evidence="6">Acyltransferase 3 domain-containing protein</fullName>
    </recommendedName>
</protein>
<keyword evidence="1" id="KW-0812">Transmembrane</keyword>
<dbReference type="EMBL" id="OCYS01000053">
    <property type="protein sequence ID" value="SON83561.1"/>
    <property type="molecule type" value="Genomic_DNA"/>
</dbReference>